<accession>A0A8J3IFB9</accession>
<feature type="compositionally biased region" description="Polar residues" evidence="1">
    <location>
        <begin position="179"/>
        <end position="189"/>
    </location>
</feature>
<comment type="caution">
    <text evidence="2">The sequence shown here is derived from an EMBL/GenBank/DDBJ whole genome shotgun (WGS) entry which is preliminary data.</text>
</comment>
<feature type="region of interest" description="Disordered" evidence="1">
    <location>
        <begin position="165"/>
        <end position="189"/>
    </location>
</feature>
<dbReference type="RefSeq" id="WP_220204199.1">
    <property type="nucleotide sequence ID" value="NZ_BNJK01000001.1"/>
</dbReference>
<evidence type="ECO:0000256" key="1">
    <source>
        <dbReference type="SAM" id="MobiDB-lite"/>
    </source>
</evidence>
<reference evidence="2" key="1">
    <citation type="submission" date="2020-10" db="EMBL/GenBank/DDBJ databases">
        <title>Taxonomic study of unclassified bacteria belonging to the class Ktedonobacteria.</title>
        <authorList>
            <person name="Yabe S."/>
            <person name="Wang C.M."/>
            <person name="Zheng Y."/>
            <person name="Sakai Y."/>
            <person name="Cavaletti L."/>
            <person name="Monciardini P."/>
            <person name="Donadio S."/>
        </authorList>
    </citation>
    <scope>NUCLEOTIDE SEQUENCE</scope>
    <source>
        <strain evidence="2">ID150040</strain>
    </source>
</reference>
<organism evidence="2 3">
    <name type="scientific">Reticulibacter mediterranei</name>
    <dbReference type="NCBI Taxonomy" id="2778369"/>
    <lineage>
        <taxon>Bacteria</taxon>
        <taxon>Bacillati</taxon>
        <taxon>Chloroflexota</taxon>
        <taxon>Ktedonobacteria</taxon>
        <taxon>Ktedonobacterales</taxon>
        <taxon>Reticulibacteraceae</taxon>
        <taxon>Reticulibacter</taxon>
    </lineage>
</organism>
<sequence length="189" mass="20405">MTQQYQNNPNDPNNPLVYQQYAQAWDQGTYHQIPEDQARQQYQHFVRNASPQAIEQVHQQYYNQMQPQQRTNFLQGLVNSLTQQGYDPQQAGVQTTDPKRMSPQDAARLTAYAQQQQPDILHQLLGPGGPLGSTGAKLAVAGLAALAAKHFLGGSGFDFGGGGTTGGSTSRGSTITGSNNANDSGDSIL</sequence>
<name>A0A8J3IFB9_9CHLR</name>
<feature type="compositionally biased region" description="Low complexity" evidence="1">
    <location>
        <begin position="167"/>
        <end position="178"/>
    </location>
</feature>
<evidence type="ECO:0000313" key="3">
    <source>
        <dbReference type="Proteomes" id="UP000597444"/>
    </source>
</evidence>
<keyword evidence="3" id="KW-1185">Reference proteome</keyword>
<dbReference type="EMBL" id="BNJK01000001">
    <property type="protein sequence ID" value="GHO93416.1"/>
    <property type="molecule type" value="Genomic_DNA"/>
</dbReference>
<evidence type="ECO:0000313" key="2">
    <source>
        <dbReference type="EMBL" id="GHO93416.1"/>
    </source>
</evidence>
<dbReference type="Proteomes" id="UP000597444">
    <property type="component" value="Unassembled WGS sequence"/>
</dbReference>
<protein>
    <submittedName>
        <fullName evidence="2">Uncharacterized protein</fullName>
    </submittedName>
</protein>
<gene>
    <name evidence="2" type="ORF">KSF_034640</name>
</gene>
<proteinExistence type="predicted"/>
<dbReference type="AlphaFoldDB" id="A0A8J3IFB9"/>